<dbReference type="Proteomes" id="UP000490060">
    <property type="component" value="Unassembled WGS sequence"/>
</dbReference>
<dbReference type="RefSeq" id="WP_172505690.1">
    <property type="nucleotide sequence ID" value="NZ_OENE01000035.1"/>
</dbReference>
<dbReference type="EMBL" id="OENE01000035">
    <property type="protein sequence ID" value="SOU89448.1"/>
    <property type="molecule type" value="Genomic_DNA"/>
</dbReference>
<name>A0A2I2MA73_9FLAO</name>
<protein>
    <submittedName>
        <fullName evidence="1">Uncharacterized protein</fullName>
    </submittedName>
</protein>
<proteinExistence type="predicted"/>
<reference evidence="1 2" key="1">
    <citation type="submission" date="2017-11" db="EMBL/GenBank/DDBJ databases">
        <authorList>
            <person name="Duchaud E."/>
        </authorList>
    </citation>
    <scope>NUCLEOTIDE SEQUENCE [LARGE SCALE GENOMIC DNA]</scope>
    <source>
        <strain evidence="1 2">TNO010</strain>
    </source>
</reference>
<evidence type="ECO:0000313" key="1">
    <source>
        <dbReference type="EMBL" id="SOU89448.1"/>
    </source>
</evidence>
<sequence>MTHKEKILIFAGSTGLNKTNFCKKCKLSNGYLDTKGSVTSDKLTSILENFRNLSLNWLLFDEGEMVVSSEKEENTQKLDTMKKEMKNYKQMYYEQLDKNMLLHEKLLACMEGDAFSKDVG</sequence>
<accession>A0A2I2MA73</accession>
<gene>
    <name evidence="1" type="ORF">TNO010_400023</name>
</gene>
<organism evidence="1 2">
    <name type="scientific">Tenacibaculum finnmarkense genomovar ulcerans</name>
    <dbReference type="NCBI Taxonomy" id="2781388"/>
    <lineage>
        <taxon>Bacteria</taxon>
        <taxon>Pseudomonadati</taxon>
        <taxon>Bacteroidota</taxon>
        <taxon>Flavobacteriia</taxon>
        <taxon>Flavobacteriales</taxon>
        <taxon>Flavobacteriaceae</taxon>
        <taxon>Tenacibaculum</taxon>
        <taxon>Tenacibaculum finnmarkense</taxon>
    </lineage>
</organism>
<dbReference type="AlphaFoldDB" id="A0A2I2MA73"/>
<evidence type="ECO:0000313" key="2">
    <source>
        <dbReference type="Proteomes" id="UP000490060"/>
    </source>
</evidence>